<dbReference type="Proteomes" id="UP000053240">
    <property type="component" value="Unassembled WGS sequence"/>
</dbReference>
<proteinExistence type="predicted"/>
<sequence length="1160" mass="134838">MYSSNNLGNTKDSNDSNLEHPVKPALNKLNNKRKKTISDLQLSFELFRRKLNESERNSNMMAVEDNMNMGLSCQSNEKLHQHAEPVKKVSNDIKLIWLQSALSFIKNDHHTTLKFPTISVDETDFIQAILNKDCEPDFDGRFSALYLSIKEALTIYKTKYVFALNTIFKSEKTIKLELEKIPKNNKLKFAKMSEKNTEVKMSGKKVKKNRKLITDKMGILNAVPMHYIISCYKQILNFLDDDLRFTITFDKLQRYEYEFIMNVKQIVKSREVLEDELQEELNTLLERISTHKDYAFSLIPNTAKYEEKSVVVMKVPKEGVRGNFQPMEDSLNISHEYQNFLKTKDLEPNNNKILYRKIDNTIKNTNASNTSNLNHDCPEEKRIGIEFNNNIFKSNNLYTTNTESSPADLKEMQCNSWENIDISHWRQSTAADSLTIYNEKKLANQAKSIQFQRGGSVDELNEEHSTNMKKLKNVRCRSWSRGRDVNKMKSKMYEALLVPLKSTKAIRMMQLMGWKGGALGSRGEGITEPIMPAIGIQPGAGLGHCRNNFKTNVIPKKDPQPDPIVQPDKMANKDKPVDTRFVICSIDRFNRRKYVRNLKSQCGAEDLRKVQEAMLAKPHVNLAAVISDDKKDIVLTKTFKGENNNERALDFSIDSNDSIRLNISVYRYIKTMKPKEFYGIFTKPSYQLLGFKLTMLEQILIFLDIKESTLMLYVDINLHDKYTEFLQNFIDVINMGCKPRYATEAEELLVEKIHNKIGDYCLILDYFRPLKIIKLQKKNRNTQDSGVRELKNNQQETKELKQNSVKDVLKEKQINDNLYQINSSLEFNIEKTVEKITTNVMNNLTQIYGKGVNNTVFQDTLLQGNKQIVKETITNKDEKNTDIITIDLTEENVQTEEEIQNNLKQKQTEENLEDYIENERKDINENKNKEAIEENQEKQCFTESEDILKIIDDLEQFIKIEEKPLNEEHNQKRNRSDSNDSQLQNTKKIKRHAIKCYKQIEITPNNSIETMNNNLAGIVQSLISNAIDRADCLPLLQCIGIVNEKLLYICYNENSYKWLKTVLNDQFEVLDAEVNLEGRRKLKINLKTYIYDDTSKILNRLKMYNSYLDVDSWKIHKTFVSVDETFLWVEVDEEDYNVISRNDFSLFAGIDKATFSVVWE</sequence>
<dbReference type="SMART" id="SM00443">
    <property type="entry name" value="G_patch"/>
    <property type="match status" value="1"/>
</dbReference>
<protein>
    <recommendedName>
        <fullName evidence="3">G-patch domain-containing protein</fullName>
    </recommendedName>
</protein>
<dbReference type="AlphaFoldDB" id="A0A194R018"/>
<name>A0A194R018_PAPMA</name>
<dbReference type="InterPro" id="IPR000467">
    <property type="entry name" value="G_patch_dom"/>
</dbReference>
<accession>A0A194R018</accession>
<evidence type="ECO:0000313" key="5">
    <source>
        <dbReference type="Proteomes" id="UP000053240"/>
    </source>
</evidence>
<feature type="compositionally biased region" description="Polar residues" evidence="2">
    <location>
        <begin position="1"/>
        <end position="11"/>
    </location>
</feature>
<evidence type="ECO:0000256" key="2">
    <source>
        <dbReference type="SAM" id="MobiDB-lite"/>
    </source>
</evidence>
<feature type="region of interest" description="Disordered" evidence="2">
    <location>
        <begin position="1"/>
        <end position="30"/>
    </location>
</feature>
<feature type="compositionally biased region" description="Basic and acidic residues" evidence="2">
    <location>
        <begin position="963"/>
        <end position="978"/>
    </location>
</feature>
<gene>
    <name evidence="4" type="ORF">RR48_10059</name>
</gene>
<dbReference type="PROSITE" id="PS50174">
    <property type="entry name" value="G_PATCH"/>
    <property type="match status" value="1"/>
</dbReference>
<reference evidence="4 5" key="1">
    <citation type="journal article" date="2015" name="Nat. Commun.">
        <title>Outbred genome sequencing and CRISPR/Cas9 gene editing in butterflies.</title>
        <authorList>
            <person name="Li X."/>
            <person name="Fan D."/>
            <person name="Zhang W."/>
            <person name="Liu G."/>
            <person name="Zhang L."/>
            <person name="Zhao L."/>
            <person name="Fang X."/>
            <person name="Chen L."/>
            <person name="Dong Y."/>
            <person name="Chen Y."/>
            <person name="Ding Y."/>
            <person name="Zhao R."/>
            <person name="Feng M."/>
            <person name="Zhu Y."/>
            <person name="Feng Y."/>
            <person name="Jiang X."/>
            <person name="Zhu D."/>
            <person name="Xiang H."/>
            <person name="Feng X."/>
            <person name="Li S."/>
            <person name="Wang J."/>
            <person name="Zhang G."/>
            <person name="Kronforst M.R."/>
            <person name="Wang W."/>
        </authorList>
    </citation>
    <scope>NUCLEOTIDE SEQUENCE [LARGE SCALE GENOMIC DNA]</scope>
    <source>
        <strain evidence="4">Ya'a_city_454_Pm</strain>
        <tissue evidence="4">Whole body</tissue>
    </source>
</reference>
<feature type="coiled-coil region" evidence="1">
    <location>
        <begin position="886"/>
        <end position="936"/>
    </location>
</feature>
<dbReference type="InParanoid" id="A0A194R018"/>
<dbReference type="EMBL" id="KQ460890">
    <property type="protein sequence ID" value="KPJ10879.1"/>
    <property type="molecule type" value="Genomic_DNA"/>
</dbReference>
<feature type="domain" description="G-patch" evidence="3">
    <location>
        <begin position="501"/>
        <end position="547"/>
    </location>
</feature>
<dbReference type="GO" id="GO:0003676">
    <property type="term" value="F:nucleic acid binding"/>
    <property type="evidence" value="ECO:0007669"/>
    <property type="project" value="InterPro"/>
</dbReference>
<feature type="region of interest" description="Disordered" evidence="2">
    <location>
        <begin position="963"/>
        <end position="986"/>
    </location>
</feature>
<organism evidence="4 5">
    <name type="scientific">Papilio machaon</name>
    <name type="common">Old World swallowtail butterfly</name>
    <dbReference type="NCBI Taxonomy" id="76193"/>
    <lineage>
        <taxon>Eukaryota</taxon>
        <taxon>Metazoa</taxon>
        <taxon>Ecdysozoa</taxon>
        <taxon>Arthropoda</taxon>
        <taxon>Hexapoda</taxon>
        <taxon>Insecta</taxon>
        <taxon>Pterygota</taxon>
        <taxon>Neoptera</taxon>
        <taxon>Endopterygota</taxon>
        <taxon>Lepidoptera</taxon>
        <taxon>Glossata</taxon>
        <taxon>Ditrysia</taxon>
        <taxon>Papilionoidea</taxon>
        <taxon>Papilionidae</taxon>
        <taxon>Papilioninae</taxon>
        <taxon>Papilio</taxon>
    </lineage>
</organism>
<feature type="compositionally biased region" description="Basic and acidic residues" evidence="2">
    <location>
        <begin position="12"/>
        <end position="22"/>
    </location>
</feature>
<evidence type="ECO:0000313" key="4">
    <source>
        <dbReference type="EMBL" id="KPJ10879.1"/>
    </source>
</evidence>
<evidence type="ECO:0000256" key="1">
    <source>
        <dbReference type="SAM" id="Coils"/>
    </source>
</evidence>
<keyword evidence="5" id="KW-1185">Reference proteome</keyword>
<evidence type="ECO:0000259" key="3">
    <source>
        <dbReference type="PROSITE" id="PS50174"/>
    </source>
</evidence>
<keyword evidence="1" id="KW-0175">Coiled coil</keyword>